<accession>A0A0C2WCL8</accession>
<evidence type="ECO:0000256" key="1">
    <source>
        <dbReference type="SAM" id="MobiDB-lite"/>
    </source>
</evidence>
<dbReference type="EMBL" id="KN818324">
    <property type="protein sequence ID" value="KIL59022.1"/>
    <property type="molecule type" value="Genomic_DNA"/>
</dbReference>
<dbReference type="AlphaFoldDB" id="A0A0C2WCL8"/>
<dbReference type="HOGENOM" id="CLU_2922107_0_0_1"/>
<reference evidence="2 3" key="1">
    <citation type="submission" date="2014-04" db="EMBL/GenBank/DDBJ databases">
        <title>Evolutionary Origins and Diversification of the Mycorrhizal Mutualists.</title>
        <authorList>
            <consortium name="DOE Joint Genome Institute"/>
            <consortium name="Mycorrhizal Genomics Consortium"/>
            <person name="Kohler A."/>
            <person name="Kuo A."/>
            <person name="Nagy L.G."/>
            <person name="Floudas D."/>
            <person name="Copeland A."/>
            <person name="Barry K.W."/>
            <person name="Cichocki N."/>
            <person name="Veneault-Fourrey C."/>
            <person name="LaButti K."/>
            <person name="Lindquist E.A."/>
            <person name="Lipzen A."/>
            <person name="Lundell T."/>
            <person name="Morin E."/>
            <person name="Murat C."/>
            <person name="Riley R."/>
            <person name="Ohm R."/>
            <person name="Sun H."/>
            <person name="Tunlid A."/>
            <person name="Henrissat B."/>
            <person name="Grigoriev I.V."/>
            <person name="Hibbett D.S."/>
            <person name="Martin F."/>
        </authorList>
    </citation>
    <scope>NUCLEOTIDE SEQUENCE [LARGE SCALE GENOMIC DNA]</scope>
    <source>
        <strain evidence="2 3">Koide BX008</strain>
    </source>
</reference>
<proteinExistence type="predicted"/>
<name>A0A0C2WCL8_AMAMK</name>
<feature type="region of interest" description="Disordered" evidence="1">
    <location>
        <begin position="1"/>
        <end position="26"/>
    </location>
</feature>
<gene>
    <name evidence="2" type="ORF">M378DRAFT_284401</name>
</gene>
<evidence type="ECO:0000313" key="2">
    <source>
        <dbReference type="EMBL" id="KIL59022.1"/>
    </source>
</evidence>
<evidence type="ECO:0000313" key="3">
    <source>
        <dbReference type="Proteomes" id="UP000054549"/>
    </source>
</evidence>
<protein>
    <submittedName>
        <fullName evidence="2">Uncharacterized protein</fullName>
    </submittedName>
</protein>
<organism evidence="2 3">
    <name type="scientific">Amanita muscaria (strain Koide BX008)</name>
    <dbReference type="NCBI Taxonomy" id="946122"/>
    <lineage>
        <taxon>Eukaryota</taxon>
        <taxon>Fungi</taxon>
        <taxon>Dikarya</taxon>
        <taxon>Basidiomycota</taxon>
        <taxon>Agaricomycotina</taxon>
        <taxon>Agaricomycetes</taxon>
        <taxon>Agaricomycetidae</taxon>
        <taxon>Agaricales</taxon>
        <taxon>Pluteineae</taxon>
        <taxon>Amanitaceae</taxon>
        <taxon>Amanita</taxon>
    </lineage>
</organism>
<keyword evidence="3" id="KW-1185">Reference proteome</keyword>
<dbReference type="Proteomes" id="UP000054549">
    <property type="component" value="Unassembled WGS sequence"/>
</dbReference>
<dbReference type="InParanoid" id="A0A0C2WCL8"/>
<sequence>MVRTENLLSRADNHRRHHNPKNNTSESLRIQHLALRLCDRALHEFSYKTRQLIVSLTVPAV</sequence>